<dbReference type="PRINTS" id="PR00368">
    <property type="entry name" value="FADPNR"/>
</dbReference>
<dbReference type="GO" id="GO:0006103">
    <property type="term" value="P:2-oxoglutarate metabolic process"/>
    <property type="evidence" value="ECO:0007669"/>
    <property type="project" value="TreeGrafter"/>
</dbReference>
<comment type="cofactor">
    <cofactor evidence="1">
        <name>FAD</name>
        <dbReference type="ChEBI" id="CHEBI:57692"/>
    </cofactor>
</comment>
<dbReference type="InterPro" id="IPR001100">
    <property type="entry name" value="Pyr_nuc-diS_OxRdtase"/>
</dbReference>
<gene>
    <name evidence="12" type="ORF">EFE40_08130</name>
    <name evidence="13" type="ORF">SAMN04515625_1583</name>
</gene>
<dbReference type="InterPro" id="IPR012999">
    <property type="entry name" value="Pyr_OxRdtase_I_AS"/>
</dbReference>
<dbReference type="NCBIfam" id="NF004947">
    <property type="entry name" value="PRK06292.2-5"/>
    <property type="match status" value="1"/>
</dbReference>
<dbReference type="AlphaFoldDB" id="A0A1H2W5C6"/>
<dbReference type="Proteomes" id="UP000198669">
    <property type="component" value="Unassembled WGS sequence"/>
</dbReference>
<accession>A0A1H2W5C6</accession>
<dbReference type="EMBL" id="FNMU01000004">
    <property type="protein sequence ID" value="SDW75666.1"/>
    <property type="molecule type" value="Genomic_DNA"/>
</dbReference>
<evidence type="ECO:0000256" key="1">
    <source>
        <dbReference type="ARBA" id="ARBA00001974"/>
    </source>
</evidence>
<feature type="domain" description="Pyridine nucleotide-disulphide oxidoreductase dimerisation" evidence="10">
    <location>
        <begin position="347"/>
        <end position="458"/>
    </location>
</feature>
<dbReference type="Proteomes" id="UP000267921">
    <property type="component" value="Unassembled WGS sequence"/>
</dbReference>
<keyword evidence="7" id="KW-1015">Disulfide bond</keyword>
<sequence>MGYNNMKEYDLIIVGTGSGMNYVGSILQQNPEMKIAVVDKDEPGGICLTRGCIPSKMLLYPAELVREINSAQKLGISAKIEDIDFKSIMDRMRNAIHSDIALIREGLESDDVMDYYHGVARFIAPYTLKIGNETLKAPMIFLCTGSKPFMPPIEGLDKIAYLTSDEVLNMESLPESLVIVGAGYIAAEYGHFFSAMGCKVTVIGNGPRVLQQEEPEISNLAKRKMEQYLDIHTGYRVVSVREYNGMKKVTAINSEGDEISIEAEQILLAAGRASNSDILHPDKGDVGTDENGWIRVNGNLETTCKNVWAFGDCNGQHLFKHVGNYESTVVFQNAILRQDIKVSYHAVPHAVFSWPEIAGAGLSEAEAIESFGEESISIGFEEFENTGKGLAMDLHDYFVKVIIEDNTQQILGIHIIGPQASVLIHQVIPLMYVDGPQTHPLVHSMDIHPSLSEVVKRAFYSQYSIGEYHMILKEKGIEKS</sequence>
<keyword evidence="5 9" id="KW-0560">Oxidoreductase</keyword>
<evidence type="ECO:0000259" key="10">
    <source>
        <dbReference type="Pfam" id="PF02852"/>
    </source>
</evidence>
<protein>
    <submittedName>
        <fullName evidence="13">Dihydrolipoamide dehydrogenase</fullName>
    </submittedName>
    <submittedName>
        <fullName evidence="12">Dihydrolipoyl dehydrogenase</fullName>
        <ecNumber evidence="12">1.8.1.4</ecNumber>
    </submittedName>
</protein>
<reference evidence="13 14" key="1">
    <citation type="submission" date="2016-10" db="EMBL/GenBank/DDBJ databases">
        <authorList>
            <person name="de Groot N.N."/>
        </authorList>
    </citation>
    <scope>NUCLEOTIDE SEQUENCE [LARGE SCALE GENOMIC DNA]</scope>
    <source>
        <strain evidence="13 14">Z-7982</strain>
    </source>
</reference>
<dbReference type="InterPro" id="IPR004099">
    <property type="entry name" value="Pyr_nucl-diS_OxRdtase_dimer"/>
</dbReference>
<dbReference type="InterPro" id="IPR023753">
    <property type="entry name" value="FAD/NAD-binding_dom"/>
</dbReference>
<keyword evidence="4 9" id="KW-0274">FAD</keyword>
<evidence type="ECO:0000256" key="3">
    <source>
        <dbReference type="ARBA" id="ARBA00022630"/>
    </source>
</evidence>
<dbReference type="Gene3D" id="3.50.50.60">
    <property type="entry name" value="FAD/NAD(P)-binding domain"/>
    <property type="match status" value="2"/>
</dbReference>
<dbReference type="PROSITE" id="PS00076">
    <property type="entry name" value="PYRIDINE_REDOX_1"/>
    <property type="match status" value="1"/>
</dbReference>
<dbReference type="GO" id="GO:0050660">
    <property type="term" value="F:flavin adenine dinucleotide binding"/>
    <property type="evidence" value="ECO:0007669"/>
    <property type="project" value="TreeGrafter"/>
</dbReference>
<evidence type="ECO:0000313" key="12">
    <source>
        <dbReference type="EMBL" id="RNI07916.1"/>
    </source>
</evidence>
<proteinExistence type="inferred from homology"/>
<keyword evidence="3 9" id="KW-0285">Flavoprotein</keyword>
<dbReference type="InterPro" id="IPR050151">
    <property type="entry name" value="Class-I_Pyr_Nuc-Dis_Oxidored"/>
</dbReference>
<evidence type="ECO:0000313" key="14">
    <source>
        <dbReference type="Proteomes" id="UP000198669"/>
    </source>
</evidence>
<reference evidence="12 15" key="2">
    <citation type="submission" date="2018-10" db="EMBL/GenBank/DDBJ databases">
        <title>Cultivation of a novel Methanohalophilus strain from Kebrit Deep of the Red Sea and a genomic comparison of members of the genus Methanohalophilus.</title>
        <authorList>
            <person name="Guan Y."/>
            <person name="Ngugi D.K."/>
            <person name="Stingl U."/>
        </authorList>
    </citation>
    <scope>NUCLEOTIDE SEQUENCE [LARGE SCALE GENOMIC DNA]</scope>
    <source>
        <strain evidence="12 15">DSM 3094</strain>
    </source>
</reference>
<evidence type="ECO:0000256" key="8">
    <source>
        <dbReference type="ARBA" id="ARBA00023284"/>
    </source>
</evidence>
<dbReference type="PANTHER" id="PTHR22912:SF151">
    <property type="entry name" value="DIHYDROLIPOYL DEHYDROGENASE, MITOCHONDRIAL"/>
    <property type="match status" value="1"/>
</dbReference>
<comment type="similarity">
    <text evidence="2 9">Belongs to the class-I pyridine nucleotide-disulfide oxidoreductase family.</text>
</comment>
<evidence type="ECO:0000256" key="4">
    <source>
        <dbReference type="ARBA" id="ARBA00022827"/>
    </source>
</evidence>
<keyword evidence="8 9" id="KW-0676">Redox-active center</keyword>
<evidence type="ECO:0000256" key="6">
    <source>
        <dbReference type="ARBA" id="ARBA00023027"/>
    </source>
</evidence>
<evidence type="ECO:0000313" key="13">
    <source>
        <dbReference type="EMBL" id="SDW75666.1"/>
    </source>
</evidence>
<evidence type="ECO:0000256" key="2">
    <source>
        <dbReference type="ARBA" id="ARBA00007532"/>
    </source>
</evidence>
<feature type="domain" description="FAD/NAD(P)-binding" evidence="11">
    <location>
        <begin position="9"/>
        <end position="319"/>
    </location>
</feature>
<dbReference type="EC" id="1.8.1.4" evidence="12"/>
<dbReference type="SUPFAM" id="SSF55424">
    <property type="entry name" value="FAD/NAD-linked reductases, dimerisation (C-terminal) domain"/>
    <property type="match status" value="1"/>
</dbReference>
<dbReference type="Gene3D" id="3.30.390.30">
    <property type="match status" value="1"/>
</dbReference>
<dbReference type="EMBL" id="RJJG01000006">
    <property type="protein sequence ID" value="RNI07916.1"/>
    <property type="molecule type" value="Genomic_DNA"/>
</dbReference>
<dbReference type="Pfam" id="PF07992">
    <property type="entry name" value="Pyr_redox_2"/>
    <property type="match status" value="1"/>
</dbReference>
<dbReference type="InterPro" id="IPR036188">
    <property type="entry name" value="FAD/NAD-bd_sf"/>
</dbReference>
<evidence type="ECO:0000256" key="7">
    <source>
        <dbReference type="ARBA" id="ARBA00023157"/>
    </source>
</evidence>
<evidence type="ECO:0000256" key="5">
    <source>
        <dbReference type="ARBA" id="ARBA00023002"/>
    </source>
</evidence>
<keyword evidence="6" id="KW-0520">NAD</keyword>
<evidence type="ECO:0000256" key="9">
    <source>
        <dbReference type="RuleBase" id="RU003691"/>
    </source>
</evidence>
<dbReference type="SUPFAM" id="SSF51905">
    <property type="entry name" value="FAD/NAD(P)-binding domain"/>
    <property type="match status" value="1"/>
</dbReference>
<dbReference type="PANTHER" id="PTHR22912">
    <property type="entry name" value="DISULFIDE OXIDOREDUCTASE"/>
    <property type="match status" value="1"/>
</dbReference>
<dbReference type="InterPro" id="IPR016156">
    <property type="entry name" value="FAD/NAD-linked_Rdtase_dimer_sf"/>
</dbReference>
<dbReference type="PIRSF" id="PIRSF000350">
    <property type="entry name" value="Mercury_reductase_MerA"/>
    <property type="match status" value="1"/>
</dbReference>
<evidence type="ECO:0000313" key="15">
    <source>
        <dbReference type="Proteomes" id="UP000267921"/>
    </source>
</evidence>
<dbReference type="PRINTS" id="PR00411">
    <property type="entry name" value="PNDRDTASEI"/>
</dbReference>
<name>A0A1H2W5C6_9EURY</name>
<dbReference type="Pfam" id="PF02852">
    <property type="entry name" value="Pyr_redox_dim"/>
    <property type="match status" value="1"/>
</dbReference>
<organism evidence="13 14">
    <name type="scientific">Methanohalophilus halophilus</name>
    <dbReference type="NCBI Taxonomy" id="2177"/>
    <lineage>
        <taxon>Archaea</taxon>
        <taxon>Methanobacteriati</taxon>
        <taxon>Methanobacteriota</taxon>
        <taxon>Stenosarchaea group</taxon>
        <taxon>Methanomicrobia</taxon>
        <taxon>Methanosarcinales</taxon>
        <taxon>Methanosarcinaceae</taxon>
        <taxon>Methanohalophilus</taxon>
    </lineage>
</organism>
<evidence type="ECO:0000259" key="11">
    <source>
        <dbReference type="Pfam" id="PF07992"/>
    </source>
</evidence>
<dbReference type="GO" id="GO:0004148">
    <property type="term" value="F:dihydrolipoyl dehydrogenase (NADH) activity"/>
    <property type="evidence" value="ECO:0007669"/>
    <property type="project" value="UniProtKB-EC"/>
</dbReference>